<evidence type="ECO:0000313" key="3">
    <source>
        <dbReference type="Proteomes" id="UP000593561"/>
    </source>
</evidence>
<dbReference type="EMBL" id="JABFAC010000009">
    <property type="protein sequence ID" value="MBA0624593.1"/>
    <property type="molecule type" value="Genomic_DNA"/>
</dbReference>
<evidence type="ECO:0000313" key="2">
    <source>
        <dbReference type="EMBL" id="MBA0624593.1"/>
    </source>
</evidence>
<proteinExistence type="predicted"/>
<keyword evidence="3" id="KW-1185">Reference proteome</keyword>
<sequence>MRQRTSREQRAESKEGRSCVAKKANEPAQKHFLAEKLKNFTSPSGQKHSASENLLANEGCSSLLFKEKHFSK</sequence>
<organism evidence="2 3">
    <name type="scientific">Gossypium davidsonii</name>
    <name type="common">Davidson's cotton</name>
    <name type="synonym">Gossypium klotzschianum subsp. davidsonii</name>
    <dbReference type="NCBI Taxonomy" id="34287"/>
    <lineage>
        <taxon>Eukaryota</taxon>
        <taxon>Viridiplantae</taxon>
        <taxon>Streptophyta</taxon>
        <taxon>Embryophyta</taxon>
        <taxon>Tracheophyta</taxon>
        <taxon>Spermatophyta</taxon>
        <taxon>Magnoliopsida</taxon>
        <taxon>eudicotyledons</taxon>
        <taxon>Gunneridae</taxon>
        <taxon>Pentapetalae</taxon>
        <taxon>rosids</taxon>
        <taxon>malvids</taxon>
        <taxon>Malvales</taxon>
        <taxon>Malvaceae</taxon>
        <taxon>Malvoideae</taxon>
        <taxon>Gossypium</taxon>
    </lineage>
</organism>
<name>A0A7J8SFD6_GOSDV</name>
<evidence type="ECO:0000256" key="1">
    <source>
        <dbReference type="SAM" id="MobiDB-lite"/>
    </source>
</evidence>
<comment type="caution">
    <text evidence="2">The sequence shown here is derived from an EMBL/GenBank/DDBJ whole genome shotgun (WGS) entry which is preliminary data.</text>
</comment>
<dbReference type="AlphaFoldDB" id="A0A7J8SFD6"/>
<feature type="region of interest" description="Disordered" evidence="1">
    <location>
        <begin position="1"/>
        <end position="27"/>
    </location>
</feature>
<dbReference type="Proteomes" id="UP000593561">
    <property type="component" value="Unassembled WGS sequence"/>
</dbReference>
<accession>A0A7J8SFD6</accession>
<reference evidence="2 3" key="1">
    <citation type="journal article" date="2019" name="Genome Biol. Evol.">
        <title>Insights into the evolution of the New World diploid cottons (Gossypium, subgenus Houzingenia) based on genome sequencing.</title>
        <authorList>
            <person name="Grover C.E."/>
            <person name="Arick M.A. 2nd"/>
            <person name="Thrash A."/>
            <person name="Conover J.L."/>
            <person name="Sanders W.S."/>
            <person name="Peterson D.G."/>
            <person name="Frelichowski J.E."/>
            <person name="Scheffler J.A."/>
            <person name="Scheffler B.E."/>
            <person name="Wendel J.F."/>
        </authorList>
    </citation>
    <scope>NUCLEOTIDE SEQUENCE [LARGE SCALE GENOMIC DNA]</scope>
    <source>
        <strain evidence="2">27</strain>
        <tissue evidence="2">Leaf</tissue>
    </source>
</reference>
<gene>
    <name evidence="2" type="ORF">Godav_009928</name>
</gene>
<protein>
    <submittedName>
        <fullName evidence="2">Uncharacterized protein</fullName>
    </submittedName>
</protein>